<evidence type="ECO:0000313" key="1">
    <source>
        <dbReference type="EMBL" id="CAG6636304.1"/>
    </source>
</evidence>
<name>A0A8D8VWI8_9HEMI</name>
<reference evidence="1" key="1">
    <citation type="submission" date="2021-05" db="EMBL/GenBank/DDBJ databases">
        <authorList>
            <person name="Alioto T."/>
            <person name="Alioto T."/>
            <person name="Gomez Garrido J."/>
        </authorList>
    </citation>
    <scope>NUCLEOTIDE SEQUENCE</scope>
</reference>
<protein>
    <submittedName>
        <fullName evidence="1">Uncharacterized protein</fullName>
    </submittedName>
</protein>
<accession>A0A8D8VWI8</accession>
<dbReference type="AlphaFoldDB" id="A0A8D8VWI8"/>
<proteinExistence type="predicted"/>
<dbReference type="EMBL" id="HBUF01093657">
    <property type="protein sequence ID" value="CAG6636304.1"/>
    <property type="molecule type" value="Transcribed_RNA"/>
</dbReference>
<organism evidence="1">
    <name type="scientific">Cacopsylla melanoneura</name>
    <dbReference type="NCBI Taxonomy" id="428564"/>
    <lineage>
        <taxon>Eukaryota</taxon>
        <taxon>Metazoa</taxon>
        <taxon>Ecdysozoa</taxon>
        <taxon>Arthropoda</taxon>
        <taxon>Hexapoda</taxon>
        <taxon>Insecta</taxon>
        <taxon>Pterygota</taxon>
        <taxon>Neoptera</taxon>
        <taxon>Paraneoptera</taxon>
        <taxon>Hemiptera</taxon>
        <taxon>Sternorrhyncha</taxon>
        <taxon>Psylloidea</taxon>
        <taxon>Psyllidae</taxon>
        <taxon>Psyllinae</taxon>
        <taxon>Cacopsylla</taxon>
    </lineage>
</organism>
<sequence length="266" mass="32074">MKIQYDLIMTIIIIETTTSVTCKMEKDKSEKHFIRNRRAAKTTTTQKFHFYHPIEPVNRADWAKSSEEVNIFHDSRIRIKLLEFLENNHSSIWNRSIEHAVYEPMKLVYMFGGIPKLSSLEAYFVGQRFVDAYEKALDTWINQEIVVLINNDKNFRRQNLLEMLRRQKNDDEKVPYHYLEQYWAWEMHHVERYNKRELVLRNSLNVIYLQLDRLMHNFAFTFEKFNHPGIPIIEFDKMMEYLQAGQPFMQDTLKKLFLGSIDVLQK</sequence>